<dbReference type="EMBL" id="MU157987">
    <property type="protein sequence ID" value="KAF9521809.1"/>
    <property type="molecule type" value="Genomic_DNA"/>
</dbReference>
<evidence type="ECO:0000313" key="3">
    <source>
        <dbReference type="Proteomes" id="UP000807306"/>
    </source>
</evidence>
<dbReference type="CDD" id="cd18186">
    <property type="entry name" value="BTB_POZ_ZBTB_KLHL-like"/>
    <property type="match status" value="1"/>
</dbReference>
<dbReference type="Gene3D" id="3.30.710.10">
    <property type="entry name" value="Potassium Channel Kv1.1, Chain A"/>
    <property type="match status" value="1"/>
</dbReference>
<gene>
    <name evidence="2" type="ORF">CPB83DRAFT_778075</name>
</gene>
<dbReference type="InterPro" id="IPR000210">
    <property type="entry name" value="BTB/POZ_dom"/>
</dbReference>
<keyword evidence="3" id="KW-1185">Reference proteome</keyword>
<dbReference type="SMART" id="SM00225">
    <property type="entry name" value="BTB"/>
    <property type="match status" value="1"/>
</dbReference>
<reference evidence="2" key="1">
    <citation type="submission" date="2020-11" db="EMBL/GenBank/DDBJ databases">
        <authorList>
            <consortium name="DOE Joint Genome Institute"/>
            <person name="Ahrendt S."/>
            <person name="Riley R."/>
            <person name="Andreopoulos W."/>
            <person name="Labutti K."/>
            <person name="Pangilinan J."/>
            <person name="Ruiz-Duenas F.J."/>
            <person name="Barrasa J.M."/>
            <person name="Sanchez-Garcia M."/>
            <person name="Camarero S."/>
            <person name="Miyauchi S."/>
            <person name="Serrano A."/>
            <person name="Linde D."/>
            <person name="Babiker R."/>
            <person name="Drula E."/>
            <person name="Ayuso-Fernandez I."/>
            <person name="Pacheco R."/>
            <person name="Padilla G."/>
            <person name="Ferreira P."/>
            <person name="Barriuso J."/>
            <person name="Kellner H."/>
            <person name="Castanera R."/>
            <person name="Alfaro M."/>
            <person name="Ramirez L."/>
            <person name="Pisabarro A.G."/>
            <person name="Kuo A."/>
            <person name="Tritt A."/>
            <person name="Lipzen A."/>
            <person name="He G."/>
            <person name="Yan M."/>
            <person name="Ng V."/>
            <person name="Cullen D."/>
            <person name="Martin F."/>
            <person name="Rosso M.-N."/>
            <person name="Henrissat B."/>
            <person name="Hibbett D."/>
            <person name="Martinez A.T."/>
            <person name="Grigoriev I.V."/>
        </authorList>
    </citation>
    <scope>NUCLEOTIDE SEQUENCE</scope>
    <source>
        <strain evidence="2">CBS 506.95</strain>
    </source>
</reference>
<proteinExistence type="predicted"/>
<sequence length="320" mass="36354">MKRRRTDSLHSEVTGGPLVTVSRSSFWLEDGSVVLQAESTQFKVHRTILSRHSSVFKDMFAIVRPSESEPSVEGCPLVHLSDSAQDVTYLLEALYDQTCTSRRVLPFPVVAAMLRLGTKYDFNALREEALLRLRSEFPSSLEEWEVLPSNYTHIQDHDGILFDIINLALEQGIGSILPMAYYLCIQDFDDILNGIPREDGTTARIPPEVQRTCILGREKILVAQAENTLSWLDNDYISLTCSEREVCKATCASLVRWVYKPQAHPGRSLEKWSQLSKGPLCPMCTVDGKETHETGRRAMWDMMPVYFGLPPWEELKDLDR</sequence>
<dbReference type="Pfam" id="PF00651">
    <property type="entry name" value="BTB"/>
    <property type="match status" value="1"/>
</dbReference>
<dbReference type="SUPFAM" id="SSF54695">
    <property type="entry name" value="POZ domain"/>
    <property type="match status" value="1"/>
</dbReference>
<accession>A0A9P6JI70</accession>
<feature type="domain" description="BTB" evidence="1">
    <location>
        <begin position="31"/>
        <end position="96"/>
    </location>
</feature>
<dbReference type="InterPro" id="IPR011333">
    <property type="entry name" value="SKP1/BTB/POZ_sf"/>
</dbReference>
<organism evidence="2 3">
    <name type="scientific">Crepidotus variabilis</name>
    <dbReference type="NCBI Taxonomy" id="179855"/>
    <lineage>
        <taxon>Eukaryota</taxon>
        <taxon>Fungi</taxon>
        <taxon>Dikarya</taxon>
        <taxon>Basidiomycota</taxon>
        <taxon>Agaricomycotina</taxon>
        <taxon>Agaricomycetes</taxon>
        <taxon>Agaricomycetidae</taxon>
        <taxon>Agaricales</taxon>
        <taxon>Agaricineae</taxon>
        <taxon>Crepidotaceae</taxon>
        <taxon>Crepidotus</taxon>
    </lineage>
</organism>
<dbReference type="AlphaFoldDB" id="A0A9P6JI70"/>
<evidence type="ECO:0000313" key="2">
    <source>
        <dbReference type="EMBL" id="KAF9521809.1"/>
    </source>
</evidence>
<dbReference type="PROSITE" id="PS50097">
    <property type="entry name" value="BTB"/>
    <property type="match status" value="1"/>
</dbReference>
<name>A0A9P6JI70_9AGAR</name>
<comment type="caution">
    <text evidence="2">The sequence shown here is derived from an EMBL/GenBank/DDBJ whole genome shotgun (WGS) entry which is preliminary data.</text>
</comment>
<evidence type="ECO:0000259" key="1">
    <source>
        <dbReference type="PROSITE" id="PS50097"/>
    </source>
</evidence>
<dbReference type="OrthoDB" id="3217871at2759"/>
<protein>
    <recommendedName>
        <fullName evidence="1">BTB domain-containing protein</fullName>
    </recommendedName>
</protein>
<dbReference type="Proteomes" id="UP000807306">
    <property type="component" value="Unassembled WGS sequence"/>
</dbReference>